<proteinExistence type="predicted"/>
<sequence>MGALNAVRVDSFIVSRKQAPRESYWTSMPRTCWLIGNSSKMESGA</sequence>
<dbReference type="AlphaFoldDB" id="A0A923M5Q4"/>
<evidence type="ECO:0000313" key="1">
    <source>
        <dbReference type="EMBL" id="MBC5763067.1"/>
    </source>
</evidence>
<reference evidence="1" key="1">
    <citation type="submission" date="2020-08" db="EMBL/GenBank/DDBJ databases">
        <title>Ramlibacter sp. GTP1 16S ribosomal RNA gene genome sequencing and assembly.</title>
        <authorList>
            <person name="Kang M."/>
        </authorList>
    </citation>
    <scope>NUCLEOTIDE SEQUENCE</scope>
    <source>
        <strain evidence="1">GTP1</strain>
    </source>
</reference>
<dbReference type="Proteomes" id="UP000596827">
    <property type="component" value="Unassembled WGS sequence"/>
</dbReference>
<comment type="caution">
    <text evidence="1">The sequence shown here is derived from an EMBL/GenBank/DDBJ whole genome shotgun (WGS) entry which is preliminary data.</text>
</comment>
<keyword evidence="2" id="KW-1185">Reference proteome</keyword>
<dbReference type="RefSeq" id="WP_187080632.1">
    <property type="nucleotide sequence ID" value="NZ_JACORU010000001.1"/>
</dbReference>
<accession>A0A923M5Q4</accession>
<protein>
    <submittedName>
        <fullName evidence="1">Uncharacterized protein</fullName>
    </submittedName>
</protein>
<gene>
    <name evidence="1" type="ORF">H8R02_01280</name>
</gene>
<evidence type="ECO:0000313" key="2">
    <source>
        <dbReference type="Proteomes" id="UP000596827"/>
    </source>
</evidence>
<name>A0A923M5Q4_9BURK</name>
<organism evidence="1 2">
    <name type="scientific">Ramlibacter albus</name>
    <dbReference type="NCBI Taxonomy" id="2079448"/>
    <lineage>
        <taxon>Bacteria</taxon>
        <taxon>Pseudomonadati</taxon>
        <taxon>Pseudomonadota</taxon>
        <taxon>Betaproteobacteria</taxon>
        <taxon>Burkholderiales</taxon>
        <taxon>Comamonadaceae</taxon>
        <taxon>Ramlibacter</taxon>
    </lineage>
</organism>
<dbReference type="EMBL" id="JACORU010000001">
    <property type="protein sequence ID" value="MBC5763067.1"/>
    <property type="molecule type" value="Genomic_DNA"/>
</dbReference>